<evidence type="ECO:0000256" key="1">
    <source>
        <dbReference type="ARBA" id="ARBA00005622"/>
    </source>
</evidence>
<dbReference type="SUPFAM" id="SSF53474">
    <property type="entry name" value="alpha/beta-Hydrolases"/>
    <property type="match status" value="1"/>
</dbReference>
<dbReference type="InterPro" id="IPR029058">
    <property type="entry name" value="AB_hydrolase_fold"/>
</dbReference>
<dbReference type="SMART" id="SM00028">
    <property type="entry name" value="TPR"/>
    <property type="match status" value="1"/>
</dbReference>
<gene>
    <name evidence="6" type="ORF">BST83_06490</name>
</gene>
<evidence type="ECO:0000313" key="6">
    <source>
        <dbReference type="EMBL" id="PQB06838.1"/>
    </source>
</evidence>
<feature type="repeat" description="TPR" evidence="5">
    <location>
        <begin position="331"/>
        <end position="364"/>
    </location>
</feature>
<evidence type="ECO:0000256" key="4">
    <source>
        <dbReference type="ARBA" id="ARBA00022803"/>
    </source>
</evidence>
<dbReference type="InterPro" id="IPR000801">
    <property type="entry name" value="Esterase-like"/>
</dbReference>
<evidence type="ECO:0000256" key="3">
    <source>
        <dbReference type="ARBA" id="ARBA00022801"/>
    </source>
</evidence>
<evidence type="ECO:0000256" key="2">
    <source>
        <dbReference type="ARBA" id="ARBA00022737"/>
    </source>
</evidence>
<organism evidence="6 7">
    <name type="scientific">Polaribacter filamentus</name>
    <dbReference type="NCBI Taxonomy" id="53483"/>
    <lineage>
        <taxon>Bacteria</taxon>
        <taxon>Pseudomonadati</taxon>
        <taxon>Bacteroidota</taxon>
        <taxon>Flavobacteriia</taxon>
        <taxon>Flavobacteriales</taxon>
        <taxon>Flavobacteriaceae</taxon>
    </lineage>
</organism>
<reference evidence="6 7" key="1">
    <citation type="submission" date="2016-11" db="EMBL/GenBank/DDBJ databases">
        <title>Trade-off between light-utilization and light-protection in marine flavobacteria.</title>
        <authorList>
            <person name="Kumagai Y."/>
        </authorList>
    </citation>
    <scope>NUCLEOTIDE SEQUENCE [LARGE SCALE GENOMIC DNA]</scope>
    <source>
        <strain evidence="6 7">ATCC 700397</strain>
    </source>
</reference>
<keyword evidence="4 5" id="KW-0802">TPR repeat</keyword>
<dbReference type="PROSITE" id="PS50293">
    <property type="entry name" value="TPR_REGION"/>
    <property type="match status" value="1"/>
</dbReference>
<dbReference type="InterPro" id="IPR011990">
    <property type="entry name" value="TPR-like_helical_dom_sf"/>
</dbReference>
<dbReference type="InterPro" id="IPR052558">
    <property type="entry name" value="Siderophore_Hydrolase_D"/>
</dbReference>
<dbReference type="Proteomes" id="UP000239522">
    <property type="component" value="Unassembled WGS sequence"/>
</dbReference>
<proteinExistence type="inferred from homology"/>
<keyword evidence="3" id="KW-0378">Hydrolase</keyword>
<dbReference type="EMBL" id="MQUA01000013">
    <property type="protein sequence ID" value="PQB06838.1"/>
    <property type="molecule type" value="Genomic_DNA"/>
</dbReference>
<comment type="caution">
    <text evidence="6">The sequence shown here is derived from an EMBL/GenBank/DDBJ whole genome shotgun (WGS) entry which is preliminary data.</text>
</comment>
<dbReference type="PROSITE" id="PS50005">
    <property type="entry name" value="TPR"/>
    <property type="match status" value="1"/>
</dbReference>
<evidence type="ECO:0000256" key="5">
    <source>
        <dbReference type="PROSITE-ProRule" id="PRU00339"/>
    </source>
</evidence>
<dbReference type="InterPro" id="IPR013105">
    <property type="entry name" value="TPR_2"/>
</dbReference>
<dbReference type="Gene3D" id="3.40.50.1820">
    <property type="entry name" value="alpha/beta hydrolase"/>
    <property type="match status" value="1"/>
</dbReference>
<accession>A0A2S7KWC3</accession>
<dbReference type="SUPFAM" id="SSF48452">
    <property type="entry name" value="TPR-like"/>
    <property type="match status" value="1"/>
</dbReference>
<keyword evidence="7" id="KW-1185">Reference proteome</keyword>
<dbReference type="PANTHER" id="PTHR40841:SF2">
    <property type="entry name" value="SIDEROPHORE-DEGRADING ESTERASE (EUROFUNG)"/>
    <property type="match status" value="1"/>
</dbReference>
<comment type="similarity">
    <text evidence="1">Belongs to the esterase D family.</text>
</comment>
<dbReference type="PANTHER" id="PTHR40841">
    <property type="entry name" value="SIDEROPHORE TRIACETYLFUSARININE C ESTERASE"/>
    <property type="match status" value="1"/>
</dbReference>
<dbReference type="GO" id="GO:0016788">
    <property type="term" value="F:hydrolase activity, acting on ester bonds"/>
    <property type="evidence" value="ECO:0007669"/>
    <property type="project" value="TreeGrafter"/>
</dbReference>
<dbReference type="Pfam" id="PF00756">
    <property type="entry name" value="Esterase"/>
    <property type="match status" value="1"/>
</dbReference>
<dbReference type="InterPro" id="IPR019734">
    <property type="entry name" value="TPR_rpt"/>
</dbReference>
<dbReference type="Pfam" id="PF07719">
    <property type="entry name" value="TPR_2"/>
    <property type="match status" value="1"/>
</dbReference>
<dbReference type="AlphaFoldDB" id="A0A2S7KWC3"/>
<dbReference type="Gene3D" id="1.25.40.10">
    <property type="entry name" value="Tetratricopeptide repeat domain"/>
    <property type="match status" value="1"/>
</dbReference>
<evidence type="ECO:0000313" key="7">
    <source>
        <dbReference type="Proteomes" id="UP000239522"/>
    </source>
</evidence>
<keyword evidence="2" id="KW-0677">Repeat</keyword>
<sequence>MQYNAFGQNATPYSIGNTYKIHSKILKEDRSYILELPSSYKTSKAKYPILVLLDGEISYHSHSGILKQMTEGRQIPEMIIVAITNVDRVRDYTPTNYLTNLNGSSAVDNHKTSGGSAEFLKFMEEELLPKIEKTYRTSAFKTLVGISHGGLLVGSAFLSKETSFNAFVSMDPSFWWDNQYLIKQLENTDLNQIKDKRIYVSTADKFENFDRIPHVFTTNINSQENFNTTLKNKGFSPNQVAFEYFKEENHWTVALISLYQGMQFIYKGLKMKNAQESTLEEIITYYKTYYNGEFLPPENEINAIGYYHLKNDIKKALPFFKLNVSNYPTSSNAFDSLGEVYMGSGDKEKALKNYKESLRLNPKNANAKKIIEQLSAKKNN</sequence>
<name>A0A2S7KWC3_9FLAO</name>
<protein>
    <submittedName>
        <fullName evidence="6">Uncharacterized protein</fullName>
    </submittedName>
</protein>